<evidence type="ECO:0000313" key="6">
    <source>
        <dbReference type="Proteomes" id="UP001388673"/>
    </source>
</evidence>
<dbReference type="EMBL" id="JBCAWK010000007">
    <property type="protein sequence ID" value="KAK8853071.1"/>
    <property type="molecule type" value="Genomic_DNA"/>
</dbReference>
<comment type="caution">
    <text evidence="5">The sequence shown here is derived from an EMBL/GenBank/DDBJ whole genome shotgun (WGS) entry which is preliminary data.</text>
</comment>
<dbReference type="RefSeq" id="XP_066802257.1">
    <property type="nucleotide sequence ID" value="XM_066946878.1"/>
</dbReference>
<reference evidence="5 6" key="1">
    <citation type="journal article" date="2024" name="bioRxiv">
        <title>Comparative genomics of Cryptococcus and Kwoniella reveals pathogenesis evolution and contrasting karyotype dynamics via intercentromeric recombination or chromosome fusion.</title>
        <authorList>
            <person name="Coelho M.A."/>
            <person name="David-Palma M."/>
            <person name="Shea T."/>
            <person name="Bowers K."/>
            <person name="McGinley-Smith S."/>
            <person name="Mohammad A.W."/>
            <person name="Gnirke A."/>
            <person name="Yurkov A.M."/>
            <person name="Nowrousian M."/>
            <person name="Sun S."/>
            <person name="Cuomo C.A."/>
            <person name="Heitman J."/>
        </authorList>
    </citation>
    <scope>NUCLEOTIDE SEQUENCE [LARGE SCALE GENOMIC DNA]</scope>
    <source>
        <strain evidence="5 6">CBS 13917</strain>
    </source>
</reference>
<dbReference type="PANTHER" id="PTHR13292">
    <property type="entry name" value="AUTOPHAGY-RELATED PROTEIN 101"/>
    <property type="match status" value="1"/>
</dbReference>
<proteinExistence type="inferred from homology"/>
<dbReference type="KEGG" id="kne:92181030"/>
<keyword evidence="6" id="KW-1185">Reference proteome</keyword>
<dbReference type="GO" id="GO:1990316">
    <property type="term" value="C:Atg1/ULK1 kinase complex"/>
    <property type="evidence" value="ECO:0007669"/>
    <property type="project" value="TreeGrafter"/>
</dbReference>
<name>A0AAW0YQ99_9TREE</name>
<feature type="region of interest" description="Disordered" evidence="4">
    <location>
        <begin position="172"/>
        <end position="192"/>
    </location>
</feature>
<evidence type="ECO:0000256" key="4">
    <source>
        <dbReference type="SAM" id="MobiDB-lite"/>
    </source>
</evidence>
<dbReference type="PANTHER" id="PTHR13292:SF0">
    <property type="entry name" value="AUTOPHAGY-RELATED PROTEIN 101"/>
    <property type="match status" value="1"/>
</dbReference>
<evidence type="ECO:0000256" key="3">
    <source>
        <dbReference type="ARBA" id="ARBA00023006"/>
    </source>
</evidence>
<sequence>MDAVNHIELTIHPSQVRPILRAILYAIFFHRTLDATEPETLELLDSHIACAPNPAVEREVSAKIEEFAREYLESGSERGELAVVFLQKKPKKGWFAITEELVPWEEHLITLSFARTNRSSSMNPLSAALLQLLTFCVEKKGNVPPLVGSSEQNNLSHQMIIAPPPPSELFAPSSPPLHPTRLTSPPPAPSTTSAIATARDLALPIPATPDVSLPGSVKRASSPASATLGYLEQAKGGLRAVGAGVGWGGRAMGAAFGRGGGGY</sequence>
<evidence type="ECO:0000313" key="5">
    <source>
        <dbReference type="EMBL" id="KAK8853071.1"/>
    </source>
</evidence>
<evidence type="ECO:0000256" key="2">
    <source>
        <dbReference type="ARBA" id="ARBA00018874"/>
    </source>
</evidence>
<protein>
    <recommendedName>
        <fullName evidence="2">Autophagy-related protein 101</fullName>
    </recommendedName>
</protein>
<evidence type="ECO:0000256" key="1">
    <source>
        <dbReference type="ARBA" id="ARBA00007130"/>
    </source>
</evidence>
<gene>
    <name evidence="5" type="ORF">IAR55_003772</name>
</gene>
<accession>A0AAW0YQ99</accession>
<organism evidence="5 6">
    <name type="scientific">Kwoniella newhampshirensis</name>
    <dbReference type="NCBI Taxonomy" id="1651941"/>
    <lineage>
        <taxon>Eukaryota</taxon>
        <taxon>Fungi</taxon>
        <taxon>Dikarya</taxon>
        <taxon>Basidiomycota</taxon>
        <taxon>Agaricomycotina</taxon>
        <taxon>Tremellomycetes</taxon>
        <taxon>Tremellales</taxon>
        <taxon>Cryptococcaceae</taxon>
        <taxon>Kwoniella</taxon>
    </lineage>
</organism>
<comment type="similarity">
    <text evidence="1">Belongs to the ATG101 family.</text>
</comment>
<dbReference type="AlphaFoldDB" id="A0AAW0YQ99"/>
<dbReference type="GO" id="GO:0000045">
    <property type="term" value="P:autophagosome assembly"/>
    <property type="evidence" value="ECO:0007669"/>
    <property type="project" value="TreeGrafter"/>
</dbReference>
<dbReference type="GO" id="GO:0000407">
    <property type="term" value="C:phagophore assembly site"/>
    <property type="evidence" value="ECO:0007669"/>
    <property type="project" value="TreeGrafter"/>
</dbReference>
<keyword evidence="3" id="KW-0072">Autophagy</keyword>
<feature type="compositionally biased region" description="Pro residues" evidence="4">
    <location>
        <begin position="172"/>
        <end position="189"/>
    </location>
</feature>
<dbReference type="Pfam" id="PF07855">
    <property type="entry name" value="ATG101"/>
    <property type="match status" value="1"/>
</dbReference>
<dbReference type="InterPro" id="IPR012445">
    <property type="entry name" value="ATG101"/>
</dbReference>
<dbReference type="Proteomes" id="UP001388673">
    <property type="component" value="Unassembled WGS sequence"/>
</dbReference>
<dbReference type="GeneID" id="92181030"/>
<dbReference type="GO" id="GO:0019901">
    <property type="term" value="F:protein kinase binding"/>
    <property type="evidence" value="ECO:0007669"/>
    <property type="project" value="TreeGrafter"/>
</dbReference>